<reference evidence="1" key="1">
    <citation type="submission" date="2020-03" db="EMBL/GenBank/DDBJ databases">
        <authorList>
            <person name="Weist P."/>
        </authorList>
    </citation>
    <scope>NUCLEOTIDE SEQUENCE</scope>
</reference>
<dbReference type="EMBL" id="CADEAL010000668">
    <property type="protein sequence ID" value="CAB1423624.1"/>
    <property type="molecule type" value="Genomic_DNA"/>
</dbReference>
<dbReference type="Proteomes" id="UP001153269">
    <property type="component" value="Unassembled WGS sequence"/>
</dbReference>
<comment type="caution">
    <text evidence="1">The sequence shown here is derived from an EMBL/GenBank/DDBJ whole genome shotgun (WGS) entry which is preliminary data.</text>
</comment>
<sequence length="158" mass="17255">MGLEREPAMGRRANKVATSLSIAQAEVERALACLSLPCGIFTVPADRRREVFTSVSLCPHSVSAWHGAAPLWQRLSCLYHVEIWRSRLGAALPLPSASLAHDGLFLAEEITRSNPTCTDRGTSLSGRLFNSLLILLTRQDTWFAKVPSVADNALQEGQ</sequence>
<dbReference type="AlphaFoldDB" id="A0A9N7U2D8"/>
<proteinExistence type="predicted"/>
<protein>
    <submittedName>
        <fullName evidence="1">Uncharacterized protein</fullName>
    </submittedName>
</protein>
<organism evidence="1 2">
    <name type="scientific">Pleuronectes platessa</name>
    <name type="common">European plaice</name>
    <dbReference type="NCBI Taxonomy" id="8262"/>
    <lineage>
        <taxon>Eukaryota</taxon>
        <taxon>Metazoa</taxon>
        <taxon>Chordata</taxon>
        <taxon>Craniata</taxon>
        <taxon>Vertebrata</taxon>
        <taxon>Euteleostomi</taxon>
        <taxon>Actinopterygii</taxon>
        <taxon>Neopterygii</taxon>
        <taxon>Teleostei</taxon>
        <taxon>Neoteleostei</taxon>
        <taxon>Acanthomorphata</taxon>
        <taxon>Carangaria</taxon>
        <taxon>Pleuronectiformes</taxon>
        <taxon>Pleuronectoidei</taxon>
        <taxon>Pleuronectidae</taxon>
        <taxon>Pleuronectes</taxon>
    </lineage>
</organism>
<accession>A0A9N7U2D8</accession>
<evidence type="ECO:0000313" key="1">
    <source>
        <dbReference type="EMBL" id="CAB1423624.1"/>
    </source>
</evidence>
<keyword evidence="2" id="KW-1185">Reference proteome</keyword>
<gene>
    <name evidence="1" type="ORF">PLEPLA_LOCUS11544</name>
</gene>
<name>A0A9N7U2D8_PLEPL</name>
<evidence type="ECO:0000313" key="2">
    <source>
        <dbReference type="Proteomes" id="UP001153269"/>
    </source>
</evidence>